<dbReference type="Proteomes" id="UP000440578">
    <property type="component" value="Unassembled WGS sequence"/>
</dbReference>
<dbReference type="GO" id="GO:0008017">
    <property type="term" value="F:microtubule binding"/>
    <property type="evidence" value="ECO:0007669"/>
    <property type="project" value="TreeGrafter"/>
</dbReference>
<accession>A0A6A4XCX7</accession>
<dbReference type="GO" id="GO:0005930">
    <property type="term" value="C:axoneme"/>
    <property type="evidence" value="ECO:0007669"/>
    <property type="project" value="TreeGrafter"/>
</dbReference>
<gene>
    <name evidence="2" type="primary">spef1</name>
    <name evidence="2" type="ORF">FJT64_015610</name>
</gene>
<evidence type="ECO:0000313" key="3">
    <source>
        <dbReference type="Proteomes" id="UP000440578"/>
    </source>
</evidence>
<dbReference type="PANTHER" id="PTHR12509:SF9">
    <property type="entry name" value="SPERM FLAGELLAR PROTEIN 1 ISOFORM X1"/>
    <property type="match status" value="1"/>
</dbReference>
<organism evidence="2 3">
    <name type="scientific">Amphibalanus amphitrite</name>
    <name type="common">Striped barnacle</name>
    <name type="synonym">Balanus amphitrite</name>
    <dbReference type="NCBI Taxonomy" id="1232801"/>
    <lineage>
        <taxon>Eukaryota</taxon>
        <taxon>Metazoa</taxon>
        <taxon>Ecdysozoa</taxon>
        <taxon>Arthropoda</taxon>
        <taxon>Crustacea</taxon>
        <taxon>Multicrustacea</taxon>
        <taxon>Cirripedia</taxon>
        <taxon>Thoracica</taxon>
        <taxon>Thoracicalcarea</taxon>
        <taxon>Balanomorpha</taxon>
        <taxon>Balanoidea</taxon>
        <taxon>Balanidae</taxon>
        <taxon>Amphibalaninae</taxon>
        <taxon>Amphibalanus</taxon>
    </lineage>
</organism>
<dbReference type="GO" id="GO:0051493">
    <property type="term" value="P:regulation of cytoskeleton organization"/>
    <property type="evidence" value="ECO:0007669"/>
    <property type="project" value="TreeGrafter"/>
</dbReference>
<dbReference type="SUPFAM" id="SSF47576">
    <property type="entry name" value="Calponin-homology domain, CH-domain"/>
    <property type="match status" value="1"/>
</dbReference>
<comment type="caution">
    <text evidence="2">The sequence shown here is derived from an EMBL/GenBank/DDBJ whole genome shotgun (WGS) entry which is preliminary data.</text>
</comment>
<dbReference type="FunFam" id="1.10.418.10:FF:000059">
    <property type="entry name" value="RIKEN cDNA 6430531B16 gene"/>
    <property type="match status" value="1"/>
</dbReference>
<dbReference type="InterPro" id="IPR036872">
    <property type="entry name" value="CH_dom_sf"/>
</dbReference>
<dbReference type="EMBL" id="VIIS01000067">
    <property type="protein sequence ID" value="KAF0313864.1"/>
    <property type="molecule type" value="Genomic_DNA"/>
</dbReference>
<dbReference type="InterPro" id="IPR052111">
    <property type="entry name" value="Spermatogenesis_Ciliary_MAP"/>
</dbReference>
<keyword evidence="2" id="KW-0282">Flagellum</keyword>
<dbReference type="OrthoDB" id="193300at2759"/>
<protein>
    <submittedName>
        <fullName evidence="2">Sperm flagellar protein 1</fullName>
    </submittedName>
</protein>
<evidence type="ECO:0000259" key="1">
    <source>
        <dbReference type="Pfam" id="PF06294"/>
    </source>
</evidence>
<dbReference type="Gene3D" id="1.10.418.10">
    <property type="entry name" value="Calponin-like domain"/>
    <property type="match status" value="1"/>
</dbReference>
<sequence>MQDELERAQFEEVYVWVDDIPLSRPRRNIHRDFSDGCMFAEVVQYFVPRLIELHNYIPANSVKQKRQNWDLLWRKLVIEQTEQIAVLKARCCKLEQLLQLRDDQLRQLGGGEPE</sequence>
<reference evidence="2 3" key="1">
    <citation type="submission" date="2019-07" db="EMBL/GenBank/DDBJ databases">
        <title>Draft genome assembly of a fouling barnacle, Amphibalanus amphitrite (Darwin, 1854): The first reference genome for Thecostraca.</title>
        <authorList>
            <person name="Kim W."/>
        </authorList>
    </citation>
    <scope>NUCLEOTIDE SEQUENCE [LARGE SCALE GENOMIC DNA]</scope>
    <source>
        <strain evidence="2">SNU_AA5</strain>
        <tissue evidence="2">Soma without cirri and trophi</tissue>
    </source>
</reference>
<dbReference type="Pfam" id="PF06294">
    <property type="entry name" value="CH_2"/>
    <property type="match status" value="1"/>
</dbReference>
<evidence type="ECO:0000313" key="2">
    <source>
        <dbReference type="EMBL" id="KAF0313864.1"/>
    </source>
</evidence>
<keyword evidence="2" id="KW-0966">Cell projection</keyword>
<feature type="domain" description="CH-like" evidence="1">
    <location>
        <begin position="13"/>
        <end position="76"/>
    </location>
</feature>
<keyword evidence="2" id="KW-0969">Cilium</keyword>
<dbReference type="InterPro" id="IPR010441">
    <property type="entry name" value="CH_2"/>
</dbReference>
<proteinExistence type="predicted"/>
<name>A0A6A4XCX7_AMPAM</name>
<keyword evidence="3" id="KW-1185">Reference proteome</keyword>
<dbReference type="AlphaFoldDB" id="A0A6A4XCX7"/>
<dbReference type="PANTHER" id="PTHR12509">
    <property type="entry name" value="SPERMATOGENESIS-ASSOCIATED 4-RELATED"/>
    <property type="match status" value="1"/>
</dbReference>